<evidence type="ECO:0000313" key="1">
    <source>
        <dbReference type="EMBL" id="AJI80106.1"/>
    </source>
</evidence>
<sequence length="102" mass="11070">MKTLYVRTTMSIPEVGTAVHIAEMQEISETACSMQRMIALAPNESIVGAATPQASVGNADIPQQVVPHPNTYDDFPDIDAEFIGAMEFHSLWTEATALYGDL</sequence>
<dbReference type="KEGG" id="csx:CSING_13115"/>
<name>A0A0B6F7X3_9CORY</name>
<dbReference type="RefSeq" id="WP_042532917.1">
    <property type="nucleotide sequence ID" value="NZ_CP010827.1"/>
</dbReference>
<proteinExistence type="predicted"/>
<dbReference type="Proteomes" id="UP000031890">
    <property type="component" value="Chromosome"/>
</dbReference>
<organism evidence="1 2">
    <name type="scientific">Corynebacterium singulare</name>
    <dbReference type="NCBI Taxonomy" id="161899"/>
    <lineage>
        <taxon>Bacteria</taxon>
        <taxon>Bacillati</taxon>
        <taxon>Actinomycetota</taxon>
        <taxon>Actinomycetes</taxon>
        <taxon>Mycobacteriales</taxon>
        <taxon>Corynebacteriaceae</taxon>
        <taxon>Corynebacterium</taxon>
    </lineage>
</organism>
<dbReference type="HOGENOM" id="CLU_177601_0_0_11"/>
<gene>
    <name evidence="1" type="ORF">CSING_13115</name>
</gene>
<dbReference type="AlphaFoldDB" id="A0A0B6F7X3"/>
<accession>A0A0B6F7X3</accession>
<reference evidence="1 2" key="1">
    <citation type="journal article" date="2015" name="Genome Announc.">
        <title>Complete Genome Sequence and Annotation of Corynebacterium singulare DSM 44357, Isolated from a Human Semen Specimen.</title>
        <authorList>
            <person name="Merten M."/>
            <person name="Brinkrolf K."/>
            <person name="Albersmeier A."/>
            <person name="Kutter Y."/>
            <person name="Ruckert C."/>
            <person name="Tauch A."/>
        </authorList>
    </citation>
    <scope>NUCLEOTIDE SEQUENCE [LARGE SCALE GENOMIC DNA]</scope>
    <source>
        <strain evidence="1">IBS B52218</strain>
    </source>
</reference>
<dbReference type="EMBL" id="CP010827">
    <property type="protein sequence ID" value="AJI80106.1"/>
    <property type="molecule type" value="Genomic_DNA"/>
</dbReference>
<dbReference type="OrthoDB" id="4414653at2"/>
<protein>
    <submittedName>
        <fullName evidence="1">Uncharacterized protein</fullName>
    </submittedName>
</protein>
<evidence type="ECO:0000313" key="2">
    <source>
        <dbReference type="Proteomes" id="UP000031890"/>
    </source>
</evidence>
<dbReference type="STRING" id="161899.CSING_13115"/>